<evidence type="ECO:0000256" key="16">
    <source>
        <dbReference type="PROSITE-ProRule" id="PRU00657"/>
    </source>
</evidence>
<dbReference type="SUPFAM" id="SSF101690">
    <property type="entry name" value="PAZ domain"/>
    <property type="match status" value="1"/>
</dbReference>
<feature type="domain" description="RNase III" evidence="17">
    <location>
        <begin position="988"/>
        <end position="1122"/>
    </location>
</feature>
<comment type="similarity">
    <text evidence="15 16">Belongs to the helicase family. Dicer subfamily.</text>
</comment>
<dbReference type="Gene3D" id="3.40.50.300">
    <property type="entry name" value="P-loop containing nucleotide triphosphate hydrolases"/>
    <property type="match status" value="2"/>
</dbReference>
<evidence type="ECO:0000256" key="9">
    <source>
        <dbReference type="ARBA" id="ARBA00022801"/>
    </source>
</evidence>
<dbReference type="InterPro" id="IPR038248">
    <property type="entry name" value="Dicer_dimer_sf"/>
</dbReference>
<accession>A0A9P1E1Q3</accession>
<organism evidence="22 23">
    <name type="scientific">Cuscuta europaea</name>
    <name type="common">European dodder</name>
    <dbReference type="NCBI Taxonomy" id="41803"/>
    <lineage>
        <taxon>Eukaryota</taxon>
        <taxon>Viridiplantae</taxon>
        <taxon>Streptophyta</taxon>
        <taxon>Embryophyta</taxon>
        <taxon>Tracheophyta</taxon>
        <taxon>Spermatophyta</taxon>
        <taxon>Magnoliopsida</taxon>
        <taxon>eudicotyledons</taxon>
        <taxon>Gunneridae</taxon>
        <taxon>Pentapetalae</taxon>
        <taxon>asterids</taxon>
        <taxon>lamiids</taxon>
        <taxon>Solanales</taxon>
        <taxon>Convolvulaceae</taxon>
        <taxon>Cuscuteae</taxon>
        <taxon>Cuscuta</taxon>
        <taxon>Cuscuta subgen. Cuscuta</taxon>
    </lineage>
</organism>
<keyword evidence="8" id="KW-0255">Endonuclease</keyword>
<feature type="domain" description="Helicase C-terminal" evidence="20">
    <location>
        <begin position="374"/>
        <end position="541"/>
    </location>
</feature>
<evidence type="ECO:0000256" key="4">
    <source>
        <dbReference type="ARBA" id="ARBA00022722"/>
    </source>
</evidence>
<dbReference type="Pfam" id="PF00636">
    <property type="entry name" value="Ribonuclease_3"/>
    <property type="match status" value="2"/>
</dbReference>
<dbReference type="Proteomes" id="UP001152484">
    <property type="component" value="Unassembled WGS sequence"/>
</dbReference>
<evidence type="ECO:0000256" key="6">
    <source>
        <dbReference type="ARBA" id="ARBA00022737"/>
    </source>
</evidence>
<dbReference type="GO" id="GO:0046872">
    <property type="term" value="F:metal ion binding"/>
    <property type="evidence" value="ECO:0007669"/>
    <property type="project" value="UniProtKB-KW"/>
</dbReference>
<dbReference type="PROSITE" id="PS50142">
    <property type="entry name" value="RNASE_3_2"/>
    <property type="match status" value="2"/>
</dbReference>
<evidence type="ECO:0000256" key="1">
    <source>
        <dbReference type="ARBA" id="ARBA00001936"/>
    </source>
</evidence>
<dbReference type="GO" id="GO:0004525">
    <property type="term" value="F:ribonuclease III activity"/>
    <property type="evidence" value="ECO:0007669"/>
    <property type="project" value="InterPro"/>
</dbReference>
<dbReference type="PROSITE" id="PS51327">
    <property type="entry name" value="DICER_DSRBF"/>
    <property type="match status" value="1"/>
</dbReference>
<dbReference type="Pfam" id="PF00270">
    <property type="entry name" value="DEAD"/>
    <property type="match status" value="1"/>
</dbReference>
<dbReference type="FunFam" id="1.10.1520.10:FF:000004">
    <property type="entry name" value="Endoribonuclease dicer-like 1"/>
    <property type="match status" value="1"/>
</dbReference>
<dbReference type="SMART" id="SM00949">
    <property type="entry name" value="PAZ"/>
    <property type="match status" value="1"/>
</dbReference>
<keyword evidence="23" id="KW-1185">Reference proteome</keyword>
<feature type="domain" description="PAZ" evidence="18">
    <location>
        <begin position="831"/>
        <end position="939"/>
    </location>
</feature>
<evidence type="ECO:0000256" key="12">
    <source>
        <dbReference type="ARBA" id="ARBA00022842"/>
    </source>
</evidence>
<evidence type="ECO:0000256" key="3">
    <source>
        <dbReference type="ARBA" id="ARBA00004474"/>
    </source>
</evidence>
<dbReference type="EMBL" id="CAMAPE010000008">
    <property type="protein sequence ID" value="CAH9071859.1"/>
    <property type="molecule type" value="Genomic_DNA"/>
</dbReference>
<evidence type="ECO:0000256" key="5">
    <source>
        <dbReference type="ARBA" id="ARBA00022723"/>
    </source>
</evidence>
<comment type="cofactor">
    <cofactor evidence="1">
        <name>Mn(2+)</name>
        <dbReference type="ChEBI" id="CHEBI:29035"/>
    </cofactor>
</comment>
<evidence type="ECO:0000313" key="23">
    <source>
        <dbReference type="Proteomes" id="UP001152484"/>
    </source>
</evidence>
<dbReference type="InterPro" id="IPR036085">
    <property type="entry name" value="PAZ_dom_sf"/>
</dbReference>
<evidence type="ECO:0000259" key="21">
    <source>
        <dbReference type="PROSITE" id="PS51327"/>
    </source>
</evidence>
<feature type="domain" description="Helicase ATP-binding" evidence="19">
    <location>
        <begin position="31"/>
        <end position="196"/>
    </location>
</feature>
<dbReference type="GO" id="GO:0009536">
    <property type="term" value="C:plastid"/>
    <property type="evidence" value="ECO:0007669"/>
    <property type="project" value="UniProtKB-SubCell"/>
</dbReference>
<keyword evidence="6" id="KW-0677">Repeat</keyword>
<comment type="subcellular location">
    <subcellularLocation>
        <location evidence="3">Plastid</location>
    </subcellularLocation>
</comment>
<evidence type="ECO:0000256" key="8">
    <source>
        <dbReference type="ARBA" id="ARBA00022759"/>
    </source>
</evidence>
<evidence type="ECO:0000259" key="20">
    <source>
        <dbReference type="PROSITE" id="PS51194"/>
    </source>
</evidence>
<dbReference type="SMART" id="SM00487">
    <property type="entry name" value="DEXDc"/>
    <property type="match status" value="1"/>
</dbReference>
<dbReference type="PANTHER" id="PTHR14950">
    <property type="entry name" value="DICER-RELATED"/>
    <property type="match status" value="1"/>
</dbReference>
<keyword evidence="10" id="KW-0347">Helicase</keyword>
<evidence type="ECO:0000259" key="19">
    <source>
        <dbReference type="PROSITE" id="PS51192"/>
    </source>
</evidence>
<evidence type="ECO:0000259" key="18">
    <source>
        <dbReference type="PROSITE" id="PS50821"/>
    </source>
</evidence>
<dbReference type="Gene3D" id="2.170.260.10">
    <property type="entry name" value="paz domain"/>
    <property type="match status" value="1"/>
</dbReference>
<dbReference type="PROSITE" id="PS50821">
    <property type="entry name" value="PAZ"/>
    <property type="match status" value="1"/>
</dbReference>
<dbReference type="PROSITE" id="PS51194">
    <property type="entry name" value="HELICASE_CTER"/>
    <property type="match status" value="1"/>
</dbReference>
<dbReference type="SUPFAM" id="SSF52540">
    <property type="entry name" value="P-loop containing nucleoside triphosphate hydrolases"/>
    <property type="match status" value="1"/>
</dbReference>
<dbReference type="FunFam" id="3.30.160.380:FF:000001">
    <property type="entry name" value="Endoribonuclease dicer-like 1"/>
    <property type="match status" value="1"/>
</dbReference>
<dbReference type="CDD" id="cd18034">
    <property type="entry name" value="DEXHc_dicer"/>
    <property type="match status" value="1"/>
</dbReference>
<keyword evidence="11" id="KW-0067">ATP-binding</keyword>
<dbReference type="InterPro" id="IPR027417">
    <property type="entry name" value="P-loop_NTPase"/>
</dbReference>
<dbReference type="GO" id="GO:0010267">
    <property type="term" value="P:ta-siRNA processing"/>
    <property type="evidence" value="ECO:0007669"/>
    <property type="project" value="UniProtKB-ARBA"/>
</dbReference>
<evidence type="ECO:0000256" key="14">
    <source>
        <dbReference type="ARBA" id="ARBA00023211"/>
    </source>
</evidence>
<evidence type="ECO:0000256" key="2">
    <source>
        <dbReference type="ARBA" id="ARBA00001946"/>
    </source>
</evidence>
<dbReference type="GO" id="GO:0003723">
    <property type="term" value="F:RNA binding"/>
    <property type="evidence" value="ECO:0007669"/>
    <property type="project" value="UniProtKB-UniRule"/>
</dbReference>
<dbReference type="InterPro" id="IPR011545">
    <property type="entry name" value="DEAD/DEAH_box_helicase_dom"/>
</dbReference>
<proteinExistence type="inferred from homology"/>
<dbReference type="InterPro" id="IPR005034">
    <property type="entry name" value="Dicer_dimerisation"/>
</dbReference>
<dbReference type="PROSITE" id="PS51192">
    <property type="entry name" value="HELICASE_ATP_BIND_1"/>
    <property type="match status" value="1"/>
</dbReference>
<dbReference type="OrthoDB" id="6513042at2759"/>
<dbReference type="InterPro" id="IPR000999">
    <property type="entry name" value="RNase_III_dom"/>
</dbReference>
<dbReference type="SMART" id="SM00490">
    <property type="entry name" value="HELICc"/>
    <property type="match status" value="1"/>
</dbReference>
<dbReference type="GO" id="GO:0005524">
    <property type="term" value="F:ATP binding"/>
    <property type="evidence" value="ECO:0007669"/>
    <property type="project" value="UniProtKB-KW"/>
</dbReference>
<comment type="caution">
    <text evidence="22">The sequence shown here is derived from an EMBL/GenBank/DDBJ whole genome shotgun (WGS) entry which is preliminary data.</text>
</comment>
<gene>
    <name evidence="22" type="ORF">CEURO_LOCUS4093</name>
</gene>
<dbReference type="Pfam" id="PF02170">
    <property type="entry name" value="PAZ"/>
    <property type="match status" value="1"/>
</dbReference>
<dbReference type="SMART" id="SM00535">
    <property type="entry name" value="RIBOc"/>
    <property type="match status" value="2"/>
</dbReference>
<evidence type="ECO:0000313" key="22">
    <source>
        <dbReference type="EMBL" id="CAH9071859.1"/>
    </source>
</evidence>
<keyword evidence="5" id="KW-0479">Metal-binding</keyword>
<dbReference type="InterPro" id="IPR036389">
    <property type="entry name" value="RNase_III_sf"/>
</dbReference>
<reference evidence="22" key="1">
    <citation type="submission" date="2022-07" db="EMBL/GenBank/DDBJ databases">
        <authorList>
            <person name="Macas J."/>
            <person name="Novak P."/>
            <person name="Neumann P."/>
        </authorList>
    </citation>
    <scope>NUCLEOTIDE SEQUENCE</scope>
</reference>
<keyword evidence="4" id="KW-0540">Nuclease</keyword>
<feature type="domain" description="Dicer dsRNA-binding fold" evidence="21">
    <location>
        <begin position="560"/>
        <end position="646"/>
    </location>
</feature>
<dbReference type="InterPro" id="IPR003100">
    <property type="entry name" value="PAZ_dom"/>
</dbReference>
<keyword evidence="9" id="KW-0378">Hydrolase</keyword>
<evidence type="ECO:0000256" key="7">
    <source>
        <dbReference type="ARBA" id="ARBA00022741"/>
    </source>
</evidence>
<dbReference type="Pfam" id="PF00271">
    <property type="entry name" value="Helicase_C"/>
    <property type="match status" value="1"/>
</dbReference>
<dbReference type="FunFam" id="3.40.50.300:FF:000705">
    <property type="entry name" value="Endoribonuclease dicer-like protein"/>
    <property type="match status" value="1"/>
</dbReference>
<dbReference type="GO" id="GO:0004386">
    <property type="term" value="F:helicase activity"/>
    <property type="evidence" value="ECO:0007669"/>
    <property type="project" value="UniProtKB-KW"/>
</dbReference>
<dbReference type="CDD" id="cd00593">
    <property type="entry name" value="RIBOc"/>
    <property type="match status" value="2"/>
</dbReference>
<keyword evidence="13 16" id="KW-0694">RNA-binding</keyword>
<keyword evidence="14" id="KW-0464">Manganese</keyword>
<dbReference type="SUPFAM" id="SSF54768">
    <property type="entry name" value="dsRNA-binding domain-like"/>
    <property type="match status" value="1"/>
</dbReference>
<evidence type="ECO:0000256" key="11">
    <source>
        <dbReference type="ARBA" id="ARBA00022840"/>
    </source>
</evidence>
<evidence type="ECO:0000256" key="15">
    <source>
        <dbReference type="ARBA" id="ARBA00035116"/>
    </source>
</evidence>
<feature type="domain" description="RNase III" evidence="17">
    <location>
        <begin position="1158"/>
        <end position="1305"/>
    </location>
</feature>
<sequence length="1398" mass="158237">METSITQPPATEIAELKPDALPFARSYQLEALEKAIKQNTIVFLETGSGKTLIAIMLLRSFAHLLRKPSPYIAVFLVPTVVLVTQQGEAIKKNTDLKVGKFWGDMGVDYWDAATWNLHVGKNEVLIMTPAILLAALRHSFLKIDMIKLLIFDECHNARGKHPYSCIMTEFYHSQIQSRNVQLPRVFGMTASPIKGKGSSTGDSYWKDIRGLENLMNSKVYTCASESVLAAHIPFPTSKVVHYNDDEIPHVMFQSLRNDLHRLKDEYISKRNLSEHIAETASKRISRHLSTFLYCLTEFGVFLALKAAESLSCKDKEIFNWDKLDLHAETIVRGFSLDAAKIFSARIPSGGAEMYLSNDLQDDKDARYLTSKVVTLVNTLLEYRNLKDLRCIVFVERVITAIVLHSLLSELLPNRTGWQTRYTAGNASVLQAQNRTVQNAIVEEFRKGMINIIVATSILEEGLDVQSCNLVIRFDPPVTVCSFIQSRGRARMLNSTFISFVRSGDISTLVRVRKYLASVDIMRKESLCHASQPCSPLHSELIDEYSYKVEATGAIVNLRSSVSLLHLYCARLPSDQYFKPAPRYDIDKDTNTCILYLPKSCQIQKVEVQGDVKILKQLACLEACKQLHQVGALTDNLVPDIMEEKDHIQDTVVYYNDEQPRYHPPELIGCHGNDSETVFYCYLIELSQFSYKDTQLQNIILAVKMKLEFGDEKLTFELNVGGDIREVREGQLLYVGMFKLTPEKIKSCRMFQLVLLSSLLRKDMNKLAGALDRFCNTVGFASFDYLLLPSSGSSSKPMVDWSVVHSVTFPSEKPKDKHINGCSMHGCSPMHTKSGLVYRCQLKNSLIHTPHNGSLYYITGILHHLNGDSTLKLRKRKHVSYKDYFKDRHGIDLLYAEEALLHGMFMPTVQNYLKKHWAKKRKEPHNLTVEVPPEFCSVIMSPLPYDILCSFSYVPSIMHRIESLLLALNLKKMHMDHCPQDVMVPTCKIMEATTSKKCEENFHLESLETLGDSFLKYAASQQLFATCQYAHEGLLSLKKEKLVSNAVLCKLACTKNIPGFIRTEQFDPKTWVIPGDYSTDKSYELELVSPARKMYNFGHRTMKSKRVADAVEALIGAYLSTVGEAAALSFMLWLGLDIQYVRNPVPRHFPINAQKFVNVEYLENLLKYKFCDPSLLVEALTHGSFMQSEIPRCYQRLEFIGDAVLDYVITVHLYNKHPGLTPGLLTDLRSCSVNNDCYALCAVKAGLQKQVLYFSTMLQKHITNAVECVEKLCISSTFGWEVDIIFPKVLGDIIESLAGAILVDSGFNKDKVYECIVPLLEPLVTPETITFHPVRELYDLCRSRNYTIKKPFITLEDGVASITIEVDANGVIYKESCTARNKVEAKKLCCRNILKKLKA</sequence>
<evidence type="ECO:0000256" key="10">
    <source>
        <dbReference type="ARBA" id="ARBA00022806"/>
    </source>
</evidence>
<protein>
    <submittedName>
        <fullName evidence="22">Uncharacterized protein</fullName>
    </submittedName>
</protein>
<dbReference type="InterPro" id="IPR001650">
    <property type="entry name" value="Helicase_C-like"/>
</dbReference>
<evidence type="ECO:0000256" key="13">
    <source>
        <dbReference type="ARBA" id="ARBA00022884"/>
    </source>
</evidence>
<dbReference type="GO" id="GO:0005634">
    <property type="term" value="C:nucleus"/>
    <property type="evidence" value="ECO:0007669"/>
    <property type="project" value="TreeGrafter"/>
</dbReference>
<dbReference type="SUPFAM" id="SSF69065">
    <property type="entry name" value="RNase III domain-like"/>
    <property type="match status" value="2"/>
</dbReference>
<evidence type="ECO:0000259" key="17">
    <source>
        <dbReference type="PROSITE" id="PS50142"/>
    </source>
</evidence>
<comment type="cofactor">
    <cofactor evidence="2">
        <name>Mg(2+)</name>
        <dbReference type="ChEBI" id="CHEBI:18420"/>
    </cofactor>
</comment>
<dbReference type="InterPro" id="IPR014001">
    <property type="entry name" value="Helicase_ATP-bd"/>
</dbReference>
<keyword evidence="7" id="KW-0547">Nucleotide-binding</keyword>
<dbReference type="Pfam" id="PF03368">
    <property type="entry name" value="Dicer_dimer"/>
    <property type="match status" value="1"/>
</dbReference>
<keyword evidence="12" id="KW-0460">Magnesium</keyword>
<dbReference type="Gene3D" id="1.10.1520.10">
    <property type="entry name" value="Ribonuclease III domain"/>
    <property type="match status" value="2"/>
</dbReference>
<name>A0A9P1E1Q3_CUSEU</name>
<dbReference type="PANTHER" id="PTHR14950:SF70">
    <property type="entry name" value="ENDORIBONUCLEASE DICER HOMOLOG 2"/>
    <property type="match status" value="1"/>
</dbReference>
<dbReference type="Gene3D" id="3.30.160.380">
    <property type="entry name" value="Dicer dimerisation domain"/>
    <property type="match status" value="1"/>
</dbReference>